<evidence type="ECO:0000313" key="6">
    <source>
        <dbReference type="Proteomes" id="UP000002051"/>
    </source>
</evidence>
<evidence type="ECO:0000313" key="4">
    <source>
        <dbReference type="EMBL" id="KEH15387.1"/>
    </source>
</evidence>
<protein>
    <submittedName>
        <fullName evidence="4">3-oxoacyl-(Acyl-carrier) reductase</fullName>
    </submittedName>
</protein>
<gene>
    <name evidence="4" type="ORF">MTR_1196s0010</name>
</gene>
<feature type="non-terminal residue" evidence="4">
    <location>
        <position position="516"/>
    </location>
</feature>
<dbReference type="Proteomes" id="UP000002051">
    <property type="component" value="Unassembled WGS sequence"/>
</dbReference>
<dbReference type="CDD" id="cd05233">
    <property type="entry name" value="SDR_c"/>
    <property type="match status" value="1"/>
</dbReference>
<accession>A0A072TDE3</accession>
<dbReference type="SMART" id="SM00822">
    <property type="entry name" value="PKS_KR"/>
    <property type="match status" value="1"/>
</dbReference>
<dbReference type="GO" id="GO:0048038">
    <property type="term" value="F:quinone binding"/>
    <property type="evidence" value="ECO:0000318"/>
    <property type="project" value="GO_Central"/>
</dbReference>
<comment type="similarity">
    <text evidence="1">Belongs to the short-chain dehydrogenases/reductases (SDR) family.</text>
</comment>
<proteinExistence type="inferred from homology"/>
<dbReference type="InterPro" id="IPR001509">
    <property type="entry name" value="Epimerase_deHydtase"/>
</dbReference>
<evidence type="ECO:0000259" key="3">
    <source>
        <dbReference type="SMART" id="SM00822"/>
    </source>
</evidence>
<name>A0A072TDE3_MEDTR</name>
<reference evidence="4 6" key="1">
    <citation type="journal article" date="2011" name="Nature">
        <title>The Medicago genome provides insight into the evolution of rhizobial symbioses.</title>
        <authorList>
            <person name="Young N.D."/>
            <person name="Debelle F."/>
            <person name="Oldroyd G.E."/>
            <person name="Geurts R."/>
            <person name="Cannon S.B."/>
            <person name="Udvardi M.K."/>
            <person name="Benedito V.A."/>
            <person name="Mayer K.F."/>
            <person name="Gouzy J."/>
            <person name="Schoof H."/>
            <person name="Van de Peer Y."/>
            <person name="Proost S."/>
            <person name="Cook D.R."/>
            <person name="Meyers B.C."/>
            <person name="Spannagl M."/>
            <person name="Cheung F."/>
            <person name="De Mita S."/>
            <person name="Krishnakumar V."/>
            <person name="Gundlach H."/>
            <person name="Zhou S."/>
            <person name="Mudge J."/>
            <person name="Bharti A.K."/>
            <person name="Murray J.D."/>
            <person name="Naoumkina M.A."/>
            <person name="Rosen B."/>
            <person name="Silverstein K.A."/>
            <person name="Tang H."/>
            <person name="Rombauts S."/>
            <person name="Zhao P.X."/>
            <person name="Zhou P."/>
            <person name="Barbe V."/>
            <person name="Bardou P."/>
            <person name="Bechner M."/>
            <person name="Bellec A."/>
            <person name="Berger A."/>
            <person name="Berges H."/>
            <person name="Bidwell S."/>
            <person name="Bisseling T."/>
            <person name="Choisne N."/>
            <person name="Couloux A."/>
            <person name="Denny R."/>
            <person name="Deshpande S."/>
            <person name="Dai X."/>
            <person name="Doyle J.J."/>
            <person name="Dudez A.M."/>
            <person name="Farmer A.D."/>
            <person name="Fouteau S."/>
            <person name="Franken C."/>
            <person name="Gibelin C."/>
            <person name="Gish J."/>
            <person name="Goldstein S."/>
            <person name="Gonzalez A.J."/>
            <person name="Green P.J."/>
            <person name="Hallab A."/>
            <person name="Hartog M."/>
            <person name="Hua A."/>
            <person name="Humphray S.J."/>
            <person name="Jeong D.H."/>
            <person name="Jing Y."/>
            <person name="Jocker A."/>
            <person name="Kenton S.M."/>
            <person name="Kim D.J."/>
            <person name="Klee K."/>
            <person name="Lai H."/>
            <person name="Lang C."/>
            <person name="Lin S."/>
            <person name="Macmil S.L."/>
            <person name="Magdelenat G."/>
            <person name="Matthews L."/>
            <person name="McCorrison J."/>
            <person name="Monaghan E.L."/>
            <person name="Mun J.H."/>
            <person name="Najar F.Z."/>
            <person name="Nicholson C."/>
            <person name="Noirot C."/>
            <person name="O'Bleness M."/>
            <person name="Paule C.R."/>
            <person name="Poulain J."/>
            <person name="Prion F."/>
            <person name="Qin B."/>
            <person name="Qu C."/>
            <person name="Retzel E.F."/>
            <person name="Riddle C."/>
            <person name="Sallet E."/>
            <person name="Samain S."/>
            <person name="Samson N."/>
            <person name="Sanders I."/>
            <person name="Saurat O."/>
            <person name="Scarpelli C."/>
            <person name="Schiex T."/>
            <person name="Segurens B."/>
            <person name="Severin A.J."/>
            <person name="Sherrier D.J."/>
            <person name="Shi R."/>
            <person name="Sims S."/>
            <person name="Singer S.R."/>
            <person name="Sinharoy S."/>
            <person name="Sterck L."/>
            <person name="Viollet A."/>
            <person name="Wang B.B."/>
            <person name="Wang K."/>
            <person name="Wang M."/>
            <person name="Wang X."/>
            <person name="Warfsmann J."/>
            <person name="Weissenbach J."/>
            <person name="White D.D."/>
            <person name="White J.D."/>
            <person name="Wiley G.B."/>
            <person name="Wincker P."/>
            <person name="Xing Y."/>
            <person name="Yang L."/>
            <person name="Yao Z."/>
            <person name="Ying F."/>
            <person name="Zhai J."/>
            <person name="Zhou L."/>
            <person name="Zuber A."/>
            <person name="Denarie J."/>
            <person name="Dixon R.A."/>
            <person name="May G.D."/>
            <person name="Schwartz D.C."/>
            <person name="Rogers J."/>
            <person name="Quetier F."/>
            <person name="Town C.D."/>
            <person name="Roe B.A."/>
        </authorList>
    </citation>
    <scope>NUCLEOTIDE SEQUENCE [LARGE SCALE GENOMIC DNA]</scope>
    <source>
        <strain evidence="4">A17</strain>
        <strain evidence="5 6">cv. Jemalong A17</strain>
    </source>
</reference>
<dbReference type="GO" id="GO:0006633">
    <property type="term" value="P:fatty acid biosynthetic process"/>
    <property type="evidence" value="ECO:0000318"/>
    <property type="project" value="GO_Central"/>
</dbReference>
<dbReference type="Gene3D" id="3.40.50.720">
    <property type="entry name" value="NAD(P)-binding Rossmann-like Domain"/>
    <property type="match status" value="2"/>
</dbReference>
<dbReference type="EMBL" id="KL403920">
    <property type="protein sequence ID" value="KEH15387.1"/>
    <property type="molecule type" value="Genomic_DNA"/>
</dbReference>
<dbReference type="HOGENOM" id="CLU_528540_0_0_1"/>
<dbReference type="STRING" id="3880.A0A072TDE3"/>
<dbReference type="PANTHER" id="PTHR42760:SF133">
    <property type="entry name" value="3-OXOACYL-[ACYL-CARRIER-PROTEIN] REDUCTASE"/>
    <property type="match status" value="1"/>
</dbReference>
<keyword evidence="6" id="KW-1185">Reference proteome</keyword>
<reference evidence="5" key="3">
    <citation type="submission" date="2015-06" db="UniProtKB">
        <authorList>
            <consortium name="EnsemblPlants"/>
        </authorList>
    </citation>
    <scope>IDENTIFICATION</scope>
    <source>
        <strain evidence="5">cv. Jemalong A17</strain>
    </source>
</reference>
<dbReference type="PANTHER" id="PTHR42760">
    <property type="entry name" value="SHORT-CHAIN DEHYDROGENASES/REDUCTASES FAMILY MEMBER"/>
    <property type="match status" value="1"/>
</dbReference>
<dbReference type="InterPro" id="IPR036291">
    <property type="entry name" value="NAD(P)-bd_dom_sf"/>
</dbReference>
<keyword evidence="2" id="KW-0560">Oxidoreductase</keyword>
<dbReference type="PRINTS" id="PR00081">
    <property type="entry name" value="GDHRDH"/>
</dbReference>
<dbReference type="InterPro" id="IPR002347">
    <property type="entry name" value="SDR_fam"/>
</dbReference>
<dbReference type="FunFam" id="3.40.50.720:FF:000084">
    <property type="entry name" value="Short-chain dehydrogenase reductase"/>
    <property type="match status" value="1"/>
</dbReference>
<organism evidence="4 6">
    <name type="scientific">Medicago truncatula</name>
    <name type="common">Barrel medic</name>
    <name type="synonym">Medicago tribuloides</name>
    <dbReference type="NCBI Taxonomy" id="3880"/>
    <lineage>
        <taxon>Eukaryota</taxon>
        <taxon>Viridiplantae</taxon>
        <taxon>Streptophyta</taxon>
        <taxon>Embryophyta</taxon>
        <taxon>Tracheophyta</taxon>
        <taxon>Spermatophyta</taxon>
        <taxon>Magnoliopsida</taxon>
        <taxon>eudicotyledons</taxon>
        <taxon>Gunneridae</taxon>
        <taxon>Pentapetalae</taxon>
        <taxon>rosids</taxon>
        <taxon>fabids</taxon>
        <taxon>Fabales</taxon>
        <taxon>Fabaceae</taxon>
        <taxon>Papilionoideae</taxon>
        <taxon>50 kb inversion clade</taxon>
        <taxon>NPAAA clade</taxon>
        <taxon>Hologalegina</taxon>
        <taxon>IRL clade</taxon>
        <taxon>Trifolieae</taxon>
        <taxon>Medicago</taxon>
    </lineage>
</organism>
<evidence type="ECO:0000313" key="5">
    <source>
        <dbReference type="EnsemblPlants" id="KEH15387"/>
    </source>
</evidence>
<dbReference type="SUPFAM" id="SSF51735">
    <property type="entry name" value="NAD(P)-binding Rossmann-fold domains"/>
    <property type="match status" value="2"/>
</dbReference>
<sequence>FVGSTLARHFVAQGQEVSGLARSSHAESALRAVGVQPVHGDLDTDLAPVLAAACSANVIVYAAQVAFEREPAVIRRLCDALAGSAKTLIFLSGSGVFMQRTGGAWSPDSFAEDDSFVPEPLALLRVEAEEIVRAAARRELRSMVIRPPLIWGPGDNGPVAQVYRSVALTGAACYIGSGLAAYSNVHGDDLARLFSLAIERGQPGALYHAAAGEIAYGWIAEAVARDLGVKTRSLSMDEAVKVFGPFGALIHSASAPAGARDFLTQPRSTFMKTHDNKIAIITGGKQGIGRGIANLLAQRGAQVVIVNREKADEAAMAIGHDAIAIAADVTSEDGWAAVASQVEQAFGRVDILVHAAGIYPLATLDQMTPAEWRRVMAVNLDAHVLGARAIVPLMRKAGRGAIVTIGSDAVGMVTPPGMGFSHYYASKLGAIGLVRALANELAADNIIVNAVHPGITDTEGASGMPNEQKAQVYMQQAIKRLGTPADIAGPVAFLTSDDARFVTGQTLVVDGGWMRL</sequence>
<dbReference type="Pfam" id="PF13561">
    <property type="entry name" value="adh_short_C2"/>
    <property type="match status" value="1"/>
</dbReference>
<evidence type="ECO:0000256" key="1">
    <source>
        <dbReference type="ARBA" id="ARBA00006484"/>
    </source>
</evidence>
<dbReference type="Pfam" id="PF01370">
    <property type="entry name" value="Epimerase"/>
    <property type="match status" value="1"/>
</dbReference>
<dbReference type="EnsemblPlants" id="KEH15387">
    <property type="protein sequence ID" value="KEH15387"/>
    <property type="gene ID" value="MTR_1196s0010"/>
</dbReference>
<feature type="domain" description="Ketoreductase" evidence="3">
    <location>
        <begin position="277"/>
        <end position="458"/>
    </location>
</feature>
<dbReference type="InterPro" id="IPR057326">
    <property type="entry name" value="KR_dom"/>
</dbReference>
<evidence type="ECO:0000256" key="2">
    <source>
        <dbReference type="ARBA" id="ARBA00023002"/>
    </source>
</evidence>
<dbReference type="PRINTS" id="PR00080">
    <property type="entry name" value="SDRFAMILY"/>
</dbReference>
<reference evidence="4 6" key="2">
    <citation type="journal article" date="2014" name="BMC Genomics">
        <title>An improved genome release (version Mt4.0) for the model legume Medicago truncatula.</title>
        <authorList>
            <person name="Tang H."/>
            <person name="Krishnakumar V."/>
            <person name="Bidwell S."/>
            <person name="Rosen B."/>
            <person name="Chan A."/>
            <person name="Zhou S."/>
            <person name="Gentzbittel L."/>
            <person name="Childs K.L."/>
            <person name="Yandell M."/>
            <person name="Gundlach H."/>
            <person name="Mayer K.F."/>
            <person name="Schwartz D.C."/>
            <person name="Town C.D."/>
        </authorList>
    </citation>
    <scope>GENOME REANNOTATION</scope>
    <source>
        <strain evidence="4">A17</strain>
        <strain evidence="5 6">cv. Jemalong A17</strain>
    </source>
</reference>
<dbReference type="GO" id="GO:0016616">
    <property type="term" value="F:oxidoreductase activity, acting on the CH-OH group of donors, NAD or NADP as acceptor"/>
    <property type="evidence" value="ECO:0000318"/>
    <property type="project" value="GO_Central"/>
</dbReference>
<dbReference type="AlphaFoldDB" id="A0A072TDE3"/>